<dbReference type="NCBIfam" id="NF041646">
    <property type="entry name" value="VC0807_fam"/>
    <property type="match status" value="1"/>
</dbReference>
<feature type="transmembrane region" description="Helical" evidence="1">
    <location>
        <begin position="66"/>
        <end position="85"/>
    </location>
</feature>
<keyword evidence="3" id="KW-1185">Reference proteome</keyword>
<dbReference type="Proteomes" id="UP000322079">
    <property type="component" value="Chromosome"/>
</dbReference>
<feature type="transmembrane region" description="Helical" evidence="1">
    <location>
        <begin position="97"/>
        <end position="121"/>
    </location>
</feature>
<protein>
    <recommendedName>
        <fullName evidence="4">Transmembrane protein</fullName>
    </recommendedName>
</protein>
<evidence type="ECO:0000313" key="3">
    <source>
        <dbReference type="Proteomes" id="UP000322079"/>
    </source>
</evidence>
<feature type="transmembrane region" description="Helical" evidence="1">
    <location>
        <begin position="182"/>
        <end position="201"/>
    </location>
</feature>
<evidence type="ECO:0000313" key="2">
    <source>
        <dbReference type="EMBL" id="QEL54375.1"/>
    </source>
</evidence>
<reference evidence="2 3" key="1">
    <citation type="submission" date="2019-08" db="EMBL/GenBank/DDBJ databases">
        <title>Chromobacterium paludis, a novel bacterium isolated from a Maryland marsh pond.</title>
        <authorList>
            <person name="Blackburn M.B."/>
            <person name="Gundersen-Rindal D.E."/>
        </authorList>
    </citation>
    <scope>NUCLEOTIDE SEQUENCE [LARGE SCALE GENOMIC DNA]</scope>
    <source>
        <strain evidence="3">IIBBL 257-1</strain>
    </source>
</reference>
<sequence>MVLSGRIPVPRHVRLLLELGVNFVLPWACYHWGKPLWGEMGGLLLSAVPPLLWSLWELWRDKRVDALSVLVLLGIALSLAAMALGGNEKMLLLRESMLSGLFGVAFLLSLLLPRPLVFYLARATMERQREDGRERCESLWRQASFRQSMRLMTALWGGGLVLETALRSWLAWHWPVERSLLVLPWIGYAIYGSLVAITWYLRRRVSVRLASEAG</sequence>
<feature type="transmembrane region" description="Helical" evidence="1">
    <location>
        <begin position="12"/>
        <end position="33"/>
    </location>
</feature>
<keyword evidence="1" id="KW-0472">Membrane</keyword>
<feature type="transmembrane region" description="Helical" evidence="1">
    <location>
        <begin position="39"/>
        <end position="59"/>
    </location>
</feature>
<proteinExistence type="predicted"/>
<gene>
    <name evidence="2" type="ORF">FYK34_01670</name>
</gene>
<evidence type="ECO:0000256" key="1">
    <source>
        <dbReference type="SAM" id="Phobius"/>
    </source>
</evidence>
<dbReference type="KEGG" id="chrm:FYK34_01670"/>
<name>A0A5C1DCG6_9NEIS</name>
<evidence type="ECO:0008006" key="4">
    <source>
        <dbReference type="Google" id="ProtNLM"/>
    </source>
</evidence>
<dbReference type="AlphaFoldDB" id="A0A5C1DCG6"/>
<feature type="transmembrane region" description="Helical" evidence="1">
    <location>
        <begin position="151"/>
        <end position="170"/>
    </location>
</feature>
<dbReference type="EMBL" id="CP043473">
    <property type="protein sequence ID" value="QEL54375.1"/>
    <property type="molecule type" value="Genomic_DNA"/>
</dbReference>
<keyword evidence="1" id="KW-0812">Transmembrane</keyword>
<accession>A0A5C1DCG6</accession>
<keyword evidence="1" id="KW-1133">Transmembrane helix</keyword>
<organism evidence="2 3">
    <name type="scientific">Chromobacterium paludis</name>
    <dbReference type="NCBI Taxonomy" id="2605945"/>
    <lineage>
        <taxon>Bacteria</taxon>
        <taxon>Pseudomonadati</taxon>
        <taxon>Pseudomonadota</taxon>
        <taxon>Betaproteobacteria</taxon>
        <taxon>Neisseriales</taxon>
        <taxon>Chromobacteriaceae</taxon>
        <taxon>Chromobacterium</taxon>
    </lineage>
</organism>